<feature type="region of interest" description="Disordered" evidence="2">
    <location>
        <begin position="384"/>
        <end position="404"/>
    </location>
</feature>
<gene>
    <name evidence="5" type="primary">LOC106595583</name>
</gene>
<feature type="region of interest" description="Disordered" evidence="2">
    <location>
        <begin position="282"/>
        <end position="347"/>
    </location>
</feature>
<evidence type="ECO:0000313" key="4">
    <source>
        <dbReference type="Proteomes" id="UP001652741"/>
    </source>
</evidence>
<feature type="compositionally biased region" description="Pro residues" evidence="2">
    <location>
        <begin position="329"/>
        <end position="347"/>
    </location>
</feature>
<dbReference type="SUPFAM" id="SSF46689">
    <property type="entry name" value="Homeodomain-like"/>
    <property type="match status" value="1"/>
</dbReference>
<dbReference type="RefSeq" id="XP_045571912.1">
    <property type="nucleotide sequence ID" value="XM_045715956.1"/>
</dbReference>
<protein>
    <submittedName>
        <fullName evidence="5">Uncharacterized protein isoform X1</fullName>
    </submittedName>
</protein>
<evidence type="ECO:0000256" key="1">
    <source>
        <dbReference type="ARBA" id="ARBA00023125"/>
    </source>
</evidence>
<evidence type="ECO:0000313" key="5">
    <source>
        <dbReference type="RefSeq" id="XP_045571912.1"/>
    </source>
</evidence>
<sequence>MRKRTREHEDGSPDSDQPIKMFSKYEVQGLLQQEVHSAMKQSESKMASLLERVQLLECEPKYDLAIHRLEAHIKKVKRRGDAAISYVRMLRPPGVKHNQRMLGSGLVDLTETETESGLGTVDISSHFVNLIMEKTRRNAYDAAFKLKAIDLAVGKGNRDAAQELGLNESMIRRWKQQREELTQCKKTTKAFRGRKSRWPELENELEDWVDTRRADGRGVSTAQIRLKAKTIATAMKFEDFRGGPSWCLRFLRRKGLSIRVQTSLCQQLPPDYEENVSNFRKLRSDSDEEDSAEKKRKVVDGFGQKMMSNKKAPDRKREKERNGKKQNIPLPPPTTPPPPLSPLPPVLSPQVLKVEASVVPVTRPPVTSPDGPVKTEGTVKMETTVKTEESSCPPVPLRVPPSQSELLSRLPPLPPTPFPSSLPLEAASYSIPQKPLVHLARIRNPAPCLVIHWRVIEEDPAAPDMDSYSIYIAQESHSSSVSPSWRNVGVVKALALPMAVTVTKYQSGTTYVIVVGKDRYGRYGPYSDIQTVLLA</sequence>
<dbReference type="InterPro" id="IPR026085">
    <property type="entry name" value="ATF7-int"/>
</dbReference>
<dbReference type="Gene3D" id="1.10.10.60">
    <property type="entry name" value="Homeodomain-like"/>
    <property type="match status" value="1"/>
</dbReference>
<name>A0ABM3ELG6_SALSA</name>
<feature type="domain" description="HTH CENPB-type" evidence="3">
    <location>
        <begin position="189"/>
        <end position="260"/>
    </location>
</feature>
<feature type="compositionally biased region" description="Basic and acidic residues" evidence="2">
    <location>
        <begin position="311"/>
        <end position="323"/>
    </location>
</feature>
<accession>A0ABM3ELG6</accession>
<dbReference type="Proteomes" id="UP001652741">
    <property type="component" value="Chromosome ssa03"/>
</dbReference>
<dbReference type="PROSITE" id="PS51253">
    <property type="entry name" value="HTH_CENPB"/>
    <property type="match status" value="1"/>
</dbReference>
<dbReference type="PANTHER" id="PTHR23210">
    <property type="entry name" value="ACTIVATING TRANSCRIPTION FACTOR 7 INTERACTING PROTEIN"/>
    <property type="match status" value="1"/>
</dbReference>
<organism evidence="4 5">
    <name type="scientific">Salmo salar</name>
    <name type="common">Atlantic salmon</name>
    <dbReference type="NCBI Taxonomy" id="8030"/>
    <lineage>
        <taxon>Eukaryota</taxon>
        <taxon>Metazoa</taxon>
        <taxon>Chordata</taxon>
        <taxon>Craniata</taxon>
        <taxon>Vertebrata</taxon>
        <taxon>Euteleostomi</taxon>
        <taxon>Actinopterygii</taxon>
        <taxon>Neopterygii</taxon>
        <taxon>Teleostei</taxon>
        <taxon>Protacanthopterygii</taxon>
        <taxon>Salmoniformes</taxon>
        <taxon>Salmonidae</taxon>
        <taxon>Salmoninae</taxon>
        <taxon>Salmo</taxon>
    </lineage>
</organism>
<dbReference type="GeneID" id="106595583"/>
<dbReference type="Pfam" id="PF03221">
    <property type="entry name" value="HTH_Tnp_Tc5"/>
    <property type="match status" value="1"/>
</dbReference>
<keyword evidence="4" id="KW-1185">Reference proteome</keyword>
<evidence type="ECO:0000259" key="3">
    <source>
        <dbReference type="PROSITE" id="PS51253"/>
    </source>
</evidence>
<dbReference type="InterPro" id="IPR006600">
    <property type="entry name" value="HTH_CenpB_DNA-bd_dom"/>
</dbReference>
<dbReference type="Pfam" id="PF16794">
    <property type="entry name" value="fn3_4"/>
    <property type="match status" value="1"/>
</dbReference>
<dbReference type="InterPro" id="IPR056565">
    <property type="entry name" value="Fn3_ATF7IP"/>
</dbReference>
<proteinExistence type="predicted"/>
<dbReference type="InterPro" id="IPR009057">
    <property type="entry name" value="Homeodomain-like_sf"/>
</dbReference>
<keyword evidence="1" id="KW-0238">DNA-binding</keyword>
<dbReference type="PANTHER" id="PTHR23210:SF26">
    <property type="entry name" value="ACTIVATING TRANSCRIPTION FACTOR 7-INTERACTING PROTEIN 1"/>
    <property type="match status" value="1"/>
</dbReference>
<dbReference type="SMART" id="SM00674">
    <property type="entry name" value="CENPB"/>
    <property type="match status" value="1"/>
</dbReference>
<evidence type="ECO:0000256" key="2">
    <source>
        <dbReference type="SAM" id="MobiDB-lite"/>
    </source>
</evidence>
<reference evidence="5" key="1">
    <citation type="submission" date="2025-08" db="UniProtKB">
        <authorList>
            <consortium name="RefSeq"/>
        </authorList>
    </citation>
    <scope>IDENTIFICATION</scope>
</reference>